<feature type="signal peptide" evidence="1">
    <location>
        <begin position="1"/>
        <end position="18"/>
    </location>
</feature>
<protein>
    <submittedName>
        <fullName evidence="2">Spider venom protein NPTX_C786</fullName>
    </submittedName>
</protein>
<reference evidence="2" key="1">
    <citation type="submission" date="2016-04" db="EMBL/GenBank/DDBJ databases">
        <title>Peptidic Toxins from the Spider Nephila clacata Target the VGICs on Insect DUM Neurons for preying.</title>
        <authorList>
            <person name="Jin L."/>
            <person name="Lai R."/>
        </authorList>
    </citation>
    <scope>NUCLEOTIDE SEQUENCE</scope>
</reference>
<sequence>MIYQVVLLLLVSTATVSAAGCNPDCTGIQCGWPRCPGGQNPVMDKCVSCCPFCPPKSAQG</sequence>
<evidence type="ECO:0000256" key="1">
    <source>
        <dbReference type="SAM" id="SignalP"/>
    </source>
</evidence>
<accession>A0A1X9PYH4</accession>
<organism evidence="2">
    <name type="scientific">Nephila pilipes</name>
    <name type="common">Giant wood spider</name>
    <name type="synonym">Nephila maculata</name>
    <dbReference type="NCBI Taxonomy" id="299642"/>
    <lineage>
        <taxon>Eukaryota</taxon>
        <taxon>Metazoa</taxon>
        <taxon>Ecdysozoa</taxon>
        <taxon>Arthropoda</taxon>
        <taxon>Chelicerata</taxon>
        <taxon>Arachnida</taxon>
        <taxon>Araneae</taxon>
        <taxon>Araneomorphae</taxon>
        <taxon>Entelegynae</taxon>
        <taxon>Araneoidea</taxon>
        <taxon>Nephilidae</taxon>
        <taxon>Nephila</taxon>
    </lineage>
</organism>
<dbReference type="AlphaFoldDB" id="A0A1X9PYH4"/>
<proteinExistence type="evidence at transcript level"/>
<evidence type="ECO:0000313" key="2">
    <source>
        <dbReference type="EMBL" id="ARQ14838.1"/>
    </source>
</evidence>
<keyword evidence="1" id="KW-0732">Signal</keyword>
<dbReference type="EMBL" id="KX023304">
    <property type="protein sequence ID" value="ARQ14838.1"/>
    <property type="molecule type" value="mRNA"/>
</dbReference>
<feature type="chain" id="PRO_5012237080" evidence="1">
    <location>
        <begin position="19"/>
        <end position="60"/>
    </location>
</feature>
<name>A0A1X9PYH4_NEPPI</name>